<dbReference type="Proteomes" id="UP001374535">
    <property type="component" value="Chromosome 1"/>
</dbReference>
<organism evidence="1 2">
    <name type="scientific">Vigna mungo</name>
    <name type="common">Black gram</name>
    <name type="synonym">Phaseolus mungo</name>
    <dbReference type="NCBI Taxonomy" id="3915"/>
    <lineage>
        <taxon>Eukaryota</taxon>
        <taxon>Viridiplantae</taxon>
        <taxon>Streptophyta</taxon>
        <taxon>Embryophyta</taxon>
        <taxon>Tracheophyta</taxon>
        <taxon>Spermatophyta</taxon>
        <taxon>Magnoliopsida</taxon>
        <taxon>eudicotyledons</taxon>
        <taxon>Gunneridae</taxon>
        <taxon>Pentapetalae</taxon>
        <taxon>rosids</taxon>
        <taxon>fabids</taxon>
        <taxon>Fabales</taxon>
        <taxon>Fabaceae</taxon>
        <taxon>Papilionoideae</taxon>
        <taxon>50 kb inversion clade</taxon>
        <taxon>NPAAA clade</taxon>
        <taxon>indigoferoid/millettioid clade</taxon>
        <taxon>Phaseoleae</taxon>
        <taxon>Vigna</taxon>
    </lineage>
</organism>
<reference evidence="1 2" key="1">
    <citation type="journal article" date="2023" name="Life. Sci Alliance">
        <title>Evolutionary insights into 3D genome organization and epigenetic landscape of Vigna mungo.</title>
        <authorList>
            <person name="Junaid A."/>
            <person name="Singh B."/>
            <person name="Bhatia S."/>
        </authorList>
    </citation>
    <scope>NUCLEOTIDE SEQUENCE [LARGE SCALE GENOMIC DNA]</scope>
    <source>
        <strain evidence="1">Urdbean</strain>
    </source>
</reference>
<keyword evidence="2" id="KW-1185">Reference proteome</keyword>
<protein>
    <submittedName>
        <fullName evidence="1">Uncharacterized protein</fullName>
    </submittedName>
</protein>
<dbReference type="EMBL" id="CP144700">
    <property type="protein sequence ID" value="WVZ24805.1"/>
    <property type="molecule type" value="Genomic_DNA"/>
</dbReference>
<sequence length="112" mass="12896">MPAHKALTSAWLASEYLFWPQECPEGSRKSSSLHPLFELHNPIPFQGQEDTLWILHLQQKNHRVLQDEEAEFQVDRTSKYCCLDPQASEETPLSQFLHLHLASVVLSLPLFS</sequence>
<proteinExistence type="predicted"/>
<dbReference type="AlphaFoldDB" id="A0AAQ3PBX3"/>
<name>A0AAQ3PBX3_VIGMU</name>
<evidence type="ECO:0000313" key="1">
    <source>
        <dbReference type="EMBL" id="WVZ24805.1"/>
    </source>
</evidence>
<evidence type="ECO:0000313" key="2">
    <source>
        <dbReference type="Proteomes" id="UP001374535"/>
    </source>
</evidence>
<gene>
    <name evidence="1" type="ORF">V8G54_003349</name>
</gene>
<accession>A0AAQ3PBX3</accession>